<gene>
    <name evidence="1" type="ORF">UFOVP383_39</name>
</gene>
<reference evidence="1" key="1">
    <citation type="submission" date="2020-05" db="EMBL/GenBank/DDBJ databases">
        <authorList>
            <person name="Chiriac C."/>
            <person name="Salcher M."/>
            <person name="Ghai R."/>
            <person name="Kavagutti S V."/>
        </authorList>
    </citation>
    <scope>NUCLEOTIDE SEQUENCE</scope>
</reference>
<protein>
    <recommendedName>
        <fullName evidence="2">Ribbon-helix-helix protein CopG domain-containing protein</fullName>
    </recommendedName>
</protein>
<sequence>MKKSYHDEPKTKRHVTLTQTASDHLDAIAKETSLSRSEALERLIRSCSVWEAGFLLSDEAWLCCIDHTNDSPSLNETV</sequence>
<dbReference type="EMBL" id="LR798321">
    <property type="protein sequence ID" value="CAB5223413.1"/>
    <property type="molecule type" value="Genomic_DNA"/>
</dbReference>
<proteinExistence type="predicted"/>
<organism evidence="1">
    <name type="scientific">uncultured Caudovirales phage</name>
    <dbReference type="NCBI Taxonomy" id="2100421"/>
    <lineage>
        <taxon>Viruses</taxon>
        <taxon>Duplodnaviria</taxon>
        <taxon>Heunggongvirae</taxon>
        <taxon>Uroviricota</taxon>
        <taxon>Caudoviricetes</taxon>
        <taxon>Peduoviridae</taxon>
        <taxon>Maltschvirus</taxon>
        <taxon>Maltschvirus maltsch</taxon>
    </lineage>
</organism>
<evidence type="ECO:0008006" key="2">
    <source>
        <dbReference type="Google" id="ProtNLM"/>
    </source>
</evidence>
<evidence type="ECO:0000313" key="1">
    <source>
        <dbReference type="EMBL" id="CAB5223413.1"/>
    </source>
</evidence>
<accession>A0A6J7X7Z0</accession>
<name>A0A6J7X7Z0_9CAUD</name>